<comment type="caution">
    <text evidence="3">The sequence shown here is derived from an EMBL/GenBank/DDBJ whole genome shotgun (WGS) entry which is preliminary data.</text>
</comment>
<dbReference type="Proteomes" id="UP000719412">
    <property type="component" value="Unassembled WGS sequence"/>
</dbReference>
<dbReference type="PANTHER" id="PTHR21331">
    <property type="entry name" value="BRCA1-ASSOCIATED ATM ACTIVATOR 1"/>
    <property type="match status" value="1"/>
</dbReference>
<dbReference type="PANTHER" id="PTHR21331:SF2">
    <property type="entry name" value="BRCA1-ASSOCIATED ATM ACTIVATOR 1"/>
    <property type="match status" value="1"/>
</dbReference>
<organism evidence="3 4">
    <name type="scientific">Tenebrio molitor</name>
    <name type="common">Yellow mealworm beetle</name>
    <dbReference type="NCBI Taxonomy" id="7067"/>
    <lineage>
        <taxon>Eukaryota</taxon>
        <taxon>Metazoa</taxon>
        <taxon>Ecdysozoa</taxon>
        <taxon>Arthropoda</taxon>
        <taxon>Hexapoda</taxon>
        <taxon>Insecta</taxon>
        <taxon>Pterygota</taxon>
        <taxon>Neoptera</taxon>
        <taxon>Endopterygota</taxon>
        <taxon>Coleoptera</taxon>
        <taxon>Polyphaga</taxon>
        <taxon>Cucujiformia</taxon>
        <taxon>Tenebrionidae</taxon>
        <taxon>Tenebrio</taxon>
    </lineage>
</organism>
<dbReference type="GO" id="GO:0006974">
    <property type="term" value="P:DNA damage response"/>
    <property type="evidence" value="ECO:0007669"/>
    <property type="project" value="InterPro"/>
</dbReference>
<dbReference type="GO" id="GO:0008283">
    <property type="term" value="P:cell population proliferation"/>
    <property type="evidence" value="ECO:0007669"/>
    <property type="project" value="InterPro"/>
</dbReference>
<dbReference type="InterPro" id="IPR038904">
    <property type="entry name" value="BRAT1"/>
</dbReference>
<keyword evidence="4" id="KW-1185">Reference proteome</keyword>
<evidence type="ECO:0000313" key="3">
    <source>
        <dbReference type="EMBL" id="KAH0819227.1"/>
    </source>
</evidence>
<accession>A0A8J6HRB3</accession>
<dbReference type="AlphaFoldDB" id="A0A8J6HRB3"/>
<name>A0A8J6HRB3_TENMO</name>
<keyword evidence="2" id="KW-0963">Cytoplasm</keyword>
<dbReference type="GO" id="GO:0005737">
    <property type="term" value="C:cytoplasm"/>
    <property type="evidence" value="ECO:0007669"/>
    <property type="project" value="UniProtKB-SubCell"/>
</dbReference>
<dbReference type="EMBL" id="JABDTM020015162">
    <property type="protein sequence ID" value="KAH0819227.1"/>
    <property type="molecule type" value="Genomic_DNA"/>
</dbReference>
<sequence length="607" mass="70078">MESNVSRFRSKIYRLLEKLDVRVCESRIEEYLDKLLTLLSQQEAKEVESALIALPIFAQWLRKAVATWSATGATPPNGIISFVLNLAGLLSKKEERFCDLNNNNFFIKLVNVLRARQVGVARSIKLAYIDLLLSFLEHRSGVNWMIAYNFWEDVFLFGLTDQDELVTKKSALFMSKILEETITYKESFCDDLVRRIMSPLNDNINRSIKASTDLDDLDDDAASLHLKPTLKLIGDVLQYFLDGILFDQKDYRVVLVFLKNFHLEETICDLMVVAQSKCLVFDLGKIMFIMQFLDLYIKFVTKIITAVELNSTLCKIKHNFISSVSKGNWEDFVKFCNFGLFYWKLIETKIPVVCIKKSNEFLPFSWQFLVLTLLPQVCLVMKYCTSISEFEEENLRDDFRNVFIQKLFRMMSYQETVRACYSWRDRLIARPDLFRISKYSVRIVKESTRYYSSDEAVVVFQGLIYILKDVLTAVKESPHKLDLFLNETDYFYLALEIVTCLINEFDITWRNSFEAFDVMTLAFDFLTVSNWSTEVIVQALKLINVATTKCMAPSLALLLDLTADSTTVLLGPLLYAKVLDGVVEVKKAALEVICTMANMSNYSKSFN</sequence>
<evidence type="ECO:0000256" key="2">
    <source>
        <dbReference type="ARBA" id="ARBA00022490"/>
    </source>
</evidence>
<evidence type="ECO:0000256" key="1">
    <source>
        <dbReference type="ARBA" id="ARBA00004496"/>
    </source>
</evidence>
<reference evidence="3" key="2">
    <citation type="submission" date="2021-08" db="EMBL/GenBank/DDBJ databases">
        <authorList>
            <person name="Eriksson T."/>
        </authorList>
    </citation>
    <scope>NUCLEOTIDE SEQUENCE</scope>
    <source>
        <strain evidence="3">Stoneville</strain>
        <tissue evidence="3">Whole head</tissue>
    </source>
</reference>
<proteinExistence type="predicted"/>
<evidence type="ECO:0000313" key="4">
    <source>
        <dbReference type="Proteomes" id="UP000719412"/>
    </source>
</evidence>
<reference evidence="3" key="1">
    <citation type="journal article" date="2020" name="J Insects Food Feed">
        <title>The yellow mealworm (Tenebrio molitor) genome: a resource for the emerging insects as food and feed industry.</title>
        <authorList>
            <person name="Eriksson T."/>
            <person name="Andere A."/>
            <person name="Kelstrup H."/>
            <person name="Emery V."/>
            <person name="Picard C."/>
        </authorList>
    </citation>
    <scope>NUCLEOTIDE SEQUENCE</scope>
    <source>
        <strain evidence="3">Stoneville</strain>
        <tissue evidence="3">Whole head</tissue>
    </source>
</reference>
<protein>
    <submittedName>
        <fullName evidence="3">Uncharacterized protein</fullName>
    </submittedName>
</protein>
<comment type="subcellular location">
    <subcellularLocation>
        <location evidence="1">Cytoplasm</location>
    </subcellularLocation>
</comment>
<gene>
    <name evidence="3" type="ORF">GEV33_003564</name>
</gene>
<dbReference type="GO" id="GO:0005634">
    <property type="term" value="C:nucleus"/>
    <property type="evidence" value="ECO:0007669"/>
    <property type="project" value="TreeGrafter"/>
</dbReference>